<dbReference type="eggNOG" id="ENOG503310X">
    <property type="taxonomic scope" value="Bacteria"/>
</dbReference>
<dbReference type="RefSeq" id="WP_006605028.1">
    <property type="nucleotide sequence ID" value="NZ_CP072931.1"/>
</dbReference>
<reference evidence="2" key="2">
    <citation type="submission" date="2021-04" db="EMBL/GenBank/DDBJ databases">
        <authorList>
            <person name="Wen M.-L."/>
            <person name="Han X.-L."/>
            <person name="Xiong J."/>
        </authorList>
    </citation>
    <scope>NUCLEOTIDE SEQUENCE</scope>
    <source>
        <strain evidence="2">AGR0001</strain>
    </source>
</reference>
<reference evidence="1" key="1">
    <citation type="journal article" date="2012" name="J. Bacteriol.">
        <title>Genome Sequence of Streptomyces auratus Strain AGR0001, a Phoslactomycin-Producing Actinomycete.</title>
        <authorList>
            <person name="Han X."/>
            <person name="Li M."/>
            <person name="Ding Z."/>
            <person name="Zhao J."/>
            <person name="Ji K."/>
            <person name="Wen M."/>
            <person name="Lu T."/>
        </authorList>
    </citation>
    <scope>NUCLEOTIDE SEQUENCE [LARGE SCALE GENOMIC DNA]</scope>
    <source>
        <strain evidence="1">AGR0001</strain>
    </source>
</reference>
<dbReference type="OrthoDB" id="9204719at2"/>
<dbReference type="STRING" id="1160718.SU9_17485"/>
<sequence>MQSDQSVECLYLVRDAFGEQYADAYADPAASIRVTGSELPDDARLSSAAMIAAVHSGRDEKLRDALDQFGFERGVPTVGVELLPTRIVCGPAVIPGATACYSCYLRRVEQHQDPARTDDVGEATRDLPEGFGRMHLAVAHGLLTLARAELRAGPEGIGGTVRTFGLVAGALSTASTVAVDRCARCGARWDDRRTGVGAVAGLI</sequence>
<evidence type="ECO:0000313" key="3">
    <source>
        <dbReference type="Proteomes" id="UP000009036"/>
    </source>
</evidence>
<protein>
    <submittedName>
        <fullName evidence="2">Cyclodehydratase</fullName>
    </submittedName>
</protein>
<dbReference type="AlphaFoldDB" id="J1S4C6"/>
<dbReference type="Proteomes" id="UP000009036">
    <property type="component" value="Chromosome"/>
</dbReference>
<dbReference type="PATRIC" id="fig|1160718.3.peg.3533"/>
<dbReference type="HOGENOM" id="CLU_108808_0_0_11"/>
<organism evidence="1">
    <name type="scientific">Streptomyces auratus AGR0001</name>
    <dbReference type="NCBI Taxonomy" id="1160718"/>
    <lineage>
        <taxon>Bacteria</taxon>
        <taxon>Bacillati</taxon>
        <taxon>Actinomycetota</taxon>
        <taxon>Actinomycetes</taxon>
        <taxon>Kitasatosporales</taxon>
        <taxon>Streptomycetaceae</taxon>
        <taxon>Streptomyces</taxon>
    </lineage>
</organism>
<evidence type="ECO:0000313" key="2">
    <source>
        <dbReference type="EMBL" id="QTZ92453.1"/>
    </source>
</evidence>
<keyword evidence="3" id="KW-1185">Reference proteome</keyword>
<gene>
    <name evidence="2" type="ORF">SU9_014020</name>
    <name evidence="1" type="ORF">SU9_17485</name>
</gene>
<dbReference type="EMBL" id="AJGV01000103">
    <property type="protein sequence ID" value="EJJ05687.1"/>
    <property type="molecule type" value="Genomic_DNA"/>
</dbReference>
<name>J1S4C6_9ACTN</name>
<accession>J1S4C6</accession>
<evidence type="ECO:0000313" key="1">
    <source>
        <dbReference type="EMBL" id="EJJ05687.1"/>
    </source>
</evidence>
<dbReference type="Gene3D" id="3.40.50.720">
    <property type="entry name" value="NAD(P)-binding Rossmann-like Domain"/>
    <property type="match status" value="1"/>
</dbReference>
<dbReference type="KEGG" id="sauh:SU9_014020"/>
<dbReference type="EMBL" id="CP072931">
    <property type="protein sequence ID" value="QTZ92453.1"/>
    <property type="molecule type" value="Genomic_DNA"/>
</dbReference>
<proteinExistence type="predicted"/>